<gene>
    <name evidence="1" type="ORF">BELL_0084g00140</name>
</gene>
<sequence length="91" mass="10226">MAQHGTNSHNNYRPLSLNPFDPFMQDLSTRTATQTRLEQGSLSHVIVESRGDCDDKLQQNGLSGCLTATWARVGPSILLWVFWLDQRSPVL</sequence>
<evidence type="ECO:0000313" key="2">
    <source>
        <dbReference type="Proteomes" id="UP000297229"/>
    </source>
</evidence>
<evidence type="ECO:0000313" key="1">
    <source>
        <dbReference type="EMBL" id="TGO77959.1"/>
    </source>
</evidence>
<keyword evidence="2" id="KW-1185">Reference proteome</keyword>
<dbReference type="AlphaFoldDB" id="A0A4Z1JVN4"/>
<accession>A0A4Z1JVN4</accession>
<dbReference type="EMBL" id="PQXM01000084">
    <property type="protein sequence ID" value="TGO77959.1"/>
    <property type="molecule type" value="Genomic_DNA"/>
</dbReference>
<name>A0A4Z1JVN4_9HELO</name>
<proteinExistence type="predicted"/>
<reference evidence="1 2" key="1">
    <citation type="submission" date="2017-12" db="EMBL/GenBank/DDBJ databases">
        <title>Comparative genomics of Botrytis spp.</title>
        <authorList>
            <person name="Valero-Jimenez C.A."/>
            <person name="Tapia P."/>
            <person name="Veloso J."/>
            <person name="Silva-Moreno E."/>
            <person name="Staats M."/>
            <person name="Valdes J.H."/>
            <person name="Van Kan J.A.L."/>
        </authorList>
    </citation>
    <scope>NUCLEOTIDE SEQUENCE [LARGE SCALE GENOMIC DNA]</scope>
    <source>
        <strain evidence="1 2">Be9601</strain>
    </source>
</reference>
<protein>
    <submittedName>
        <fullName evidence="1">Uncharacterized protein</fullName>
    </submittedName>
</protein>
<organism evidence="1 2">
    <name type="scientific">Botrytis elliptica</name>
    <dbReference type="NCBI Taxonomy" id="278938"/>
    <lineage>
        <taxon>Eukaryota</taxon>
        <taxon>Fungi</taxon>
        <taxon>Dikarya</taxon>
        <taxon>Ascomycota</taxon>
        <taxon>Pezizomycotina</taxon>
        <taxon>Leotiomycetes</taxon>
        <taxon>Helotiales</taxon>
        <taxon>Sclerotiniaceae</taxon>
        <taxon>Botrytis</taxon>
    </lineage>
</organism>
<dbReference type="Proteomes" id="UP000297229">
    <property type="component" value="Unassembled WGS sequence"/>
</dbReference>
<comment type="caution">
    <text evidence="1">The sequence shown here is derived from an EMBL/GenBank/DDBJ whole genome shotgun (WGS) entry which is preliminary data.</text>
</comment>